<name>A0A6M3KT52_9ZZZZ</name>
<dbReference type="Pfam" id="PF24175">
    <property type="entry name" value="SU10_adaptor"/>
    <property type="match status" value="1"/>
</dbReference>
<evidence type="ECO:0000313" key="1">
    <source>
        <dbReference type="EMBL" id="QJA85022.1"/>
    </source>
</evidence>
<dbReference type="AlphaFoldDB" id="A0A6M3KT52"/>
<organism evidence="1">
    <name type="scientific">viral metagenome</name>
    <dbReference type="NCBI Taxonomy" id="1070528"/>
    <lineage>
        <taxon>unclassified sequences</taxon>
        <taxon>metagenomes</taxon>
        <taxon>organismal metagenomes</taxon>
    </lineage>
</organism>
<accession>A0A6M3KT52</accession>
<protein>
    <submittedName>
        <fullName evidence="1">Uncharacterized protein</fullName>
    </submittedName>
</protein>
<sequence length="300" mass="33308">MNLRLMTLNIKEFVPVLSQVVIKQRVNVRYKQLLGAENWEFVKDSTTVKLVGIHSSVTGETVAMTTGETLVTGTATTFTNFAAGDFIRFGSESQPYIVSTVNSATSITLETTYGGTTDTDSTYTMKRTIYTPSVGNVSEITSIVYQNPLGEVSEGFLNALDPERSSTGQPQYYRIFSKSKADGLVTFEVWPTPDQDYVVTVFYKKYISDMTEDTDEPVFRPELIEAGALWDCYRMAFAITQNPAWIGLARDAKTDFGILLRDSIIEDISTSSVSTVVRDVMSAKVWDNNFMASHDVEGVL</sequence>
<dbReference type="InterPro" id="IPR056209">
    <property type="entry name" value="SU10_adaptor"/>
</dbReference>
<proteinExistence type="predicted"/>
<dbReference type="EMBL" id="MT142549">
    <property type="protein sequence ID" value="QJA85022.1"/>
    <property type="molecule type" value="Genomic_DNA"/>
</dbReference>
<gene>
    <name evidence="1" type="ORF">MM415B02292_0003</name>
</gene>
<reference evidence="1" key="1">
    <citation type="submission" date="2020-03" db="EMBL/GenBank/DDBJ databases">
        <title>The deep terrestrial virosphere.</title>
        <authorList>
            <person name="Holmfeldt K."/>
            <person name="Nilsson E."/>
            <person name="Simone D."/>
            <person name="Lopez-Fernandez M."/>
            <person name="Wu X."/>
            <person name="de Brujin I."/>
            <person name="Lundin D."/>
            <person name="Andersson A."/>
            <person name="Bertilsson S."/>
            <person name="Dopson M."/>
        </authorList>
    </citation>
    <scope>NUCLEOTIDE SEQUENCE</scope>
    <source>
        <strain evidence="1">MM415B02292</strain>
    </source>
</reference>